<name>A0A1U9VD87_9RALS</name>
<proteinExistence type="predicted"/>
<dbReference type="EMBL" id="CP019911">
    <property type="protein sequence ID" value="AQW28640.1"/>
    <property type="molecule type" value="Genomic_DNA"/>
</dbReference>
<gene>
    <name evidence="1" type="ORF">B0B51_00440</name>
</gene>
<dbReference type="RefSeq" id="WP_078221547.1">
    <property type="nucleotide sequence ID" value="NZ_CP019911.1"/>
</dbReference>
<dbReference type="Proteomes" id="UP000189628">
    <property type="component" value="Chromosome"/>
</dbReference>
<dbReference type="Pfam" id="PF05069">
    <property type="entry name" value="Phage_tail_S"/>
    <property type="match status" value="1"/>
</dbReference>
<dbReference type="InterPro" id="IPR006522">
    <property type="entry name" value="Phage_virion_morphogenesis"/>
</dbReference>
<dbReference type="AlphaFoldDB" id="A0A1U9VD87"/>
<accession>A0A1U9VD87</accession>
<protein>
    <submittedName>
        <fullName evidence="1">Uncharacterized protein</fullName>
    </submittedName>
</protein>
<dbReference type="InterPro" id="IPR010064">
    <property type="entry name" value="HK97-gp10_tail"/>
</dbReference>
<sequence length="162" mass="17317">MKQFGSLAAFAAEITALEAGVVFQLEKGLEAVAVKIEKTAKEEIGEYQEAVGPFPAWEELADSTKADRVRKGYTENDPLLRSGELRDSISHETKGLEAVIGSDSDIAVYQEMGTAKIPPRPFLGPAVEHNHEAIRKIVGGAVVTGLLGGGSIPASLEYDHEI</sequence>
<dbReference type="NCBIfam" id="TIGR01725">
    <property type="entry name" value="phge_HK97_gp10"/>
    <property type="match status" value="1"/>
</dbReference>
<reference evidence="1 2" key="1">
    <citation type="submission" date="2017-02" db="EMBL/GenBank/DDBJ databases">
        <title>Blood Disease Bacterium A2-HR MARDI.</title>
        <authorList>
            <person name="Badrun R."/>
            <person name="Abu Bakar N."/>
            <person name="Laboh R."/>
        </authorList>
    </citation>
    <scope>NUCLEOTIDE SEQUENCE [LARGE SCALE GENOMIC DNA]</scope>
    <source>
        <strain evidence="1 2">A2-HR MARDI</strain>
    </source>
</reference>
<evidence type="ECO:0000313" key="2">
    <source>
        <dbReference type="Proteomes" id="UP000189628"/>
    </source>
</evidence>
<evidence type="ECO:0000313" key="1">
    <source>
        <dbReference type="EMBL" id="AQW28640.1"/>
    </source>
</evidence>
<organism evidence="1 2">
    <name type="scientific">blood disease bacterium A2-HR MARDI</name>
    <dbReference type="NCBI Taxonomy" id="1944648"/>
    <lineage>
        <taxon>Bacteria</taxon>
        <taxon>Pseudomonadati</taxon>
        <taxon>Pseudomonadota</taxon>
        <taxon>Betaproteobacteria</taxon>
        <taxon>Burkholderiales</taxon>
        <taxon>Burkholderiaceae</taxon>
        <taxon>Ralstonia</taxon>
        <taxon>Ralstonia solanacearum species complex</taxon>
    </lineage>
</organism>